<organism evidence="2 3">
    <name type="scientific">Pythium insidiosum</name>
    <name type="common">Pythiosis disease agent</name>
    <dbReference type="NCBI Taxonomy" id="114742"/>
    <lineage>
        <taxon>Eukaryota</taxon>
        <taxon>Sar</taxon>
        <taxon>Stramenopiles</taxon>
        <taxon>Oomycota</taxon>
        <taxon>Peronosporomycetes</taxon>
        <taxon>Pythiales</taxon>
        <taxon>Pythiaceae</taxon>
        <taxon>Pythium</taxon>
    </lineage>
</organism>
<dbReference type="InterPro" id="IPR053263">
    <property type="entry name" value="Euk_RPA34_RNAP_subunit"/>
</dbReference>
<dbReference type="EMBL" id="JAKCXM010000033">
    <property type="protein sequence ID" value="KAJ0406408.1"/>
    <property type="molecule type" value="Genomic_DNA"/>
</dbReference>
<comment type="caution">
    <text evidence="2">The sequence shown here is derived from an EMBL/GenBank/DDBJ whole genome shotgun (WGS) entry which is preliminary data.</text>
</comment>
<accession>A0AAD5M867</accession>
<dbReference type="Proteomes" id="UP001209570">
    <property type="component" value="Unassembled WGS sequence"/>
</dbReference>
<evidence type="ECO:0000256" key="1">
    <source>
        <dbReference type="SAM" id="MobiDB-lite"/>
    </source>
</evidence>
<dbReference type="Pfam" id="PF08208">
    <property type="entry name" value="RNA_polI_A34"/>
    <property type="match status" value="1"/>
</dbReference>
<feature type="region of interest" description="Disordered" evidence="1">
    <location>
        <begin position="171"/>
        <end position="213"/>
    </location>
</feature>
<feature type="compositionally biased region" description="Acidic residues" evidence="1">
    <location>
        <begin position="43"/>
        <end position="58"/>
    </location>
</feature>
<feature type="region of interest" description="Disordered" evidence="1">
    <location>
        <begin position="1"/>
        <end position="71"/>
    </location>
</feature>
<keyword evidence="3" id="KW-1185">Reference proteome</keyword>
<sequence length="213" mass="23044">MGKTKAAAVLNLSRSPDDYSSSSSNSDNESVDKRVQSTAEASGSEDEDDEEDEDEQEFEIPPGFERVSGSSAITRESILKDEKELWLFKLPKHVDASALAGAKFKLSHKTAAAPGAALTSVSHDGKTYQLVTEDAMLTQQLVNAFPTAKDRKQFVLGKPFSRCFSLVVDRSHPAAEEPVTEPVAKKSSKKSKEPVSGDRAASTKATKKSKTKH</sequence>
<dbReference type="AlphaFoldDB" id="A0AAD5M867"/>
<evidence type="ECO:0000313" key="2">
    <source>
        <dbReference type="EMBL" id="KAJ0406408.1"/>
    </source>
</evidence>
<feature type="compositionally biased region" description="Low complexity" evidence="1">
    <location>
        <begin position="11"/>
        <end position="28"/>
    </location>
</feature>
<evidence type="ECO:0000313" key="3">
    <source>
        <dbReference type="Proteomes" id="UP001209570"/>
    </source>
</evidence>
<protein>
    <submittedName>
        <fullName evidence="2">Uncharacterized protein</fullName>
    </submittedName>
</protein>
<name>A0AAD5M867_PYTIN</name>
<dbReference type="GO" id="GO:0006360">
    <property type="term" value="P:transcription by RNA polymerase I"/>
    <property type="evidence" value="ECO:0007669"/>
    <property type="project" value="InterPro"/>
</dbReference>
<dbReference type="InterPro" id="IPR013240">
    <property type="entry name" value="DNA-dir_RNA_pol1_su_RPA34"/>
</dbReference>
<dbReference type="PANTHER" id="PTHR28155:SF1">
    <property type="entry name" value="DNA-DIRECTED RNA POLYMERASE I SUBUNIT RPA34.5-DOMAIN-CONTAINING PROTEIN"/>
    <property type="match status" value="1"/>
</dbReference>
<reference evidence="2" key="1">
    <citation type="submission" date="2021-12" db="EMBL/GenBank/DDBJ databases">
        <title>Prjna785345.</title>
        <authorList>
            <person name="Rujirawat T."/>
            <person name="Krajaejun T."/>
        </authorList>
    </citation>
    <scope>NUCLEOTIDE SEQUENCE</scope>
    <source>
        <strain evidence="2">Pi057C3</strain>
    </source>
</reference>
<dbReference type="Gene3D" id="6.20.250.70">
    <property type="match status" value="1"/>
</dbReference>
<dbReference type="PANTHER" id="PTHR28155">
    <property type="entry name" value="ACR243WP"/>
    <property type="match status" value="1"/>
</dbReference>
<gene>
    <name evidence="2" type="ORF">P43SY_007016</name>
</gene>
<proteinExistence type="predicted"/>